<evidence type="ECO:0000313" key="4">
    <source>
        <dbReference type="Proteomes" id="UP001175261"/>
    </source>
</evidence>
<dbReference type="Proteomes" id="UP001175261">
    <property type="component" value="Unassembled WGS sequence"/>
</dbReference>
<feature type="domain" description="2EXR" evidence="2">
    <location>
        <begin position="29"/>
        <end position="96"/>
    </location>
</feature>
<comment type="caution">
    <text evidence="3">The sequence shown here is derived from an EMBL/GenBank/DDBJ whole genome shotgun (WGS) entry which is preliminary data.</text>
</comment>
<feature type="region of interest" description="Disordered" evidence="1">
    <location>
        <begin position="1"/>
        <end position="24"/>
    </location>
</feature>
<sequence length="330" mass="38531">MDVQLPQNHATNTKRQCSKRRASPVQFDKRLPPEIRLQIWHCSLQPELIFIHDVLQRPQNFILPTVTQINRESRHECKSVFDRVGQGPYFQFPRDIFVCDPSVAEEPPNEFLDTLGLRIQRLAYWDCFPDESAVACPSRLEDSLWNILGRKIAEPIDFDNLRFPNLKELWVIKIGDVDGSWGVIRDRNACRELQFRQLAQQFRYWVKEGILEAAPLDFTDPDTRYLLKNGRCRETICREANHLRPMMVSRVLLMDQPYKQRTPNEATNWVRVEPRKGLVGELQADVEAEARRKRWGLVERVLFFPLRSDCMGSTDNPSEAPSRTRTIGSE</sequence>
<keyword evidence="4" id="KW-1185">Reference proteome</keyword>
<gene>
    <name evidence="3" type="ORF">NLU13_4089</name>
</gene>
<accession>A0AA39L8L0</accession>
<dbReference type="Pfam" id="PF20150">
    <property type="entry name" value="2EXR"/>
    <property type="match status" value="1"/>
</dbReference>
<evidence type="ECO:0000259" key="2">
    <source>
        <dbReference type="Pfam" id="PF20150"/>
    </source>
</evidence>
<evidence type="ECO:0000313" key="3">
    <source>
        <dbReference type="EMBL" id="KAK0387844.1"/>
    </source>
</evidence>
<protein>
    <recommendedName>
        <fullName evidence="2">2EXR domain-containing protein</fullName>
    </recommendedName>
</protein>
<dbReference type="AlphaFoldDB" id="A0AA39L8L0"/>
<dbReference type="EMBL" id="JAPDFR010000003">
    <property type="protein sequence ID" value="KAK0387844.1"/>
    <property type="molecule type" value="Genomic_DNA"/>
</dbReference>
<reference evidence="3" key="1">
    <citation type="submission" date="2022-10" db="EMBL/GenBank/DDBJ databases">
        <title>Determination and structural analysis of whole genome sequence of Sarocladium strictum F4-1.</title>
        <authorList>
            <person name="Hu L."/>
            <person name="Jiang Y."/>
        </authorList>
    </citation>
    <scope>NUCLEOTIDE SEQUENCE</scope>
    <source>
        <strain evidence="3">F4-1</strain>
    </source>
</reference>
<feature type="compositionally biased region" description="Polar residues" evidence="1">
    <location>
        <begin position="1"/>
        <end position="15"/>
    </location>
</feature>
<proteinExistence type="predicted"/>
<name>A0AA39L8L0_SARSR</name>
<dbReference type="InterPro" id="IPR045518">
    <property type="entry name" value="2EXR"/>
</dbReference>
<organism evidence="3 4">
    <name type="scientific">Sarocladium strictum</name>
    <name type="common">Black bundle disease fungus</name>
    <name type="synonym">Acremonium strictum</name>
    <dbReference type="NCBI Taxonomy" id="5046"/>
    <lineage>
        <taxon>Eukaryota</taxon>
        <taxon>Fungi</taxon>
        <taxon>Dikarya</taxon>
        <taxon>Ascomycota</taxon>
        <taxon>Pezizomycotina</taxon>
        <taxon>Sordariomycetes</taxon>
        <taxon>Hypocreomycetidae</taxon>
        <taxon>Hypocreales</taxon>
        <taxon>Sarocladiaceae</taxon>
        <taxon>Sarocladium</taxon>
    </lineage>
</organism>
<evidence type="ECO:0000256" key="1">
    <source>
        <dbReference type="SAM" id="MobiDB-lite"/>
    </source>
</evidence>